<evidence type="ECO:0000313" key="7">
    <source>
        <dbReference type="Proteomes" id="UP000177208"/>
    </source>
</evidence>
<evidence type="ECO:0000256" key="4">
    <source>
        <dbReference type="ARBA" id="ARBA00022917"/>
    </source>
</evidence>
<evidence type="ECO:0000259" key="5">
    <source>
        <dbReference type="Pfam" id="PF00551"/>
    </source>
</evidence>
<gene>
    <name evidence="6" type="ORF">A2774_06065</name>
</gene>
<protein>
    <recommendedName>
        <fullName evidence="2">methionyl-tRNA formyltransferase</fullName>
        <ecNumber evidence="2">2.1.2.9</ecNumber>
    </recommendedName>
</protein>
<dbReference type="InterPro" id="IPR036477">
    <property type="entry name" value="Formyl_transf_N_sf"/>
</dbReference>
<dbReference type="CDD" id="cd08646">
    <property type="entry name" value="FMT_core_Met-tRNA-FMT_N"/>
    <property type="match status" value="1"/>
</dbReference>
<dbReference type="EC" id="2.1.2.9" evidence="2"/>
<accession>A0A1F7G9G1</accession>
<sequence length="336" mass="38578">MDKLKLAYFGTPGFSAQFLENLLTQIAIKHLIAIELVVTQPDRPVGRKQALTPSPVKKIAEKYNLPVITDLKMFNVKNSVFNEIDLALIYFYGQIIPKQLLSTPNYGFWNIHFSLLPKLRGPTPAVYSLILGDRNTGVSLMQTDEKMDHGNLIAQVEVAIKPDETKVELEERLHNHGLNLFIEQINNLLHNKIKFTPQDHSKTTYTRFPTKADGFIPLAVLKKALNNESITFEELPKIIFEYIKKYNLISNWKLELGNSAKIIYNYFRGLYPWPGIWTLVKITETPHFAKASRGKEKRLKITGADLIDGRFVIRKVQLEGKKEVNFSTFNQAYRIF</sequence>
<evidence type="ECO:0000256" key="2">
    <source>
        <dbReference type="ARBA" id="ARBA00012261"/>
    </source>
</evidence>
<feature type="domain" description="Formyl transferase N-terminal" evidence="5">
    <location>
        <begin position="16"/>
        <end position="184"/>
    </location>
</feature>
<comment type="similarity">
    <text evidence="1">Belongs to the Fmt family.</text>
</comment>
<dbReference type="CDD" id="cd08704">
    <property type="entry name" value="Met_tRNA_FMT_C"/>
    <property type="match status" value="1"/>
</dbReference>
<dbReference type="InterPro" id="IPR002376">
    <property type="entry name" value="Formyl_transf_N"/>
</dbReference>
<keyword evidence="3" id="KW-0808">Transferase</keyword>
<evidence type="ECO:0000256" key="3">
    <source>
        <dbReference type="ARBA" id="ARBA00022679"/>
    </source>
</evidence>
<reference evidence="6 7" key="1">
    <citation type="journal article" date="2016" name="Nat. Commun.">
        <title>Thousands of microbial genomes shed light on interconnected biogeochemical processes in an aquifer system.</title>
        <authorList>
            <person name="Anantharaman K."/>
            <person name="Brown C.T."/>
            <person name="Hug L.A."/>
            <person name="Sharon I."/>
            <person name="Castelle C.J."/>
            <person name="Probst A.J."/>
            <person name="Thomas B.C."/>
            <person name="Singh A."/>
            <person name="Wilkins M.J."/>
            <person name="Karaoz U."/>
            <person name="Brodie E.L."/>
            <person name="Williams K.H."/>
            <person name="Hubbard S.S."/>
            <person name="Banfield J.F."/>
        </authorList>
    </citation>
    <scope>NUCLEOTIDE SEQUENCE [LARGE SCALE GENOMIC DNA]</scope>
</reference>
<dbReference type="InterPro" id="IPR041711">
    <property type="entry name" value="Met-tRNA-FMT_N"/>
</dbReference>
<dbReference type="InterPro" id="IPR044135">
    <property type="entry name" value="Met-tRNA-FMT_C"/>
</dbReference>
<dbReference type="GO" id="GO:0005829">
    <property type="term" value="C:cytosol"/>
    <property type="evidence" value="ECO:0007669"/>
    <property type="project" value="TreeGrafter"/>
</dbReference>
<dbReference type="InterPro" id="IPR001555">
    <property type="entry name" value="GART_AS"/>
</dbReference>
<dbReference type="PROSITE" id="PS00373">
    <property type="entry name" value="GART"/>
    <property type="match status" value="1"/>
</dbReference>
<dbReference type="EMBL" id="MFZG01000035">
    <property type="protein sequence ID" value="OGK15558.1"/>
    <property type="molecule type" value="Genomic_DNA"/>
</dbReference>
<dbReference type="SUPFAM" id="SSF50486">
    <property type="entry name" value="FMT C-terminal domain-like"/>
    <property type="match status" value="1"/>
</dbReference>
<dbReference type="AlphaFoldDB" id="A0A1F7G9G1"/>
<dbReference type="PANTHER" id="PTHR11138">
    <property type="entry name" value="METHIONYL-TRNA FORMYLTRANSFERASE"/>
    <property type="match status" value="1"/>
</dbReference>
<dbReference type="GO" id="GO:0004479">
    <property type="term" value="F:methionyl-tRNA formyltransferase activity"/>
    <property type="evidence" value="ECO:0007669"/>
    <property type="project" value="UniProtKB-EC"/>
</dbReference>
<evidence type="ECO:0000256" key="1">
    <source>
        <dbReference type="ARBA" id="ARBA00010699"/>
    </source>
</evidence>
<dbReference type="InterPro" id="IPR011034">
    <property type="entry name" value="Formyl_transferase-like_C_sf"/>
</dbReference>
<proteinExistence type="inferred from homology"/>
<dbReference type="Proteomes" id="UP000177208">
    <property type="component" value="Unassembled WGS sequence"/>
</dbReference>
<keyword evidence="4" id="KW-0648">Protein biosynthesis</keyword>
<evidence type="ECO:0000313" key="6">
    <source>
        <dbReference type="EMBL" id="OGK15558.1"/>
    </source>
</evidence>
<name>A0A1F7G9G1_9BACT</name>
<dbReference type="SUPFAM" id="SSF53328">
    <property type="entry name" value="Formyltransferase"/>
    <property type="match status" value="1"/>
</dbReference>
<dbReference type="PANTHER" id="PTHR11138:SF5">
    <property type="entry name" value="METHIONYL-TRNA FORMYLTRANSFERASE, MITOCHONDRIAL"/>
    <property type="match status" value="1"/>
</dbReference>
<dbReference type="Gene3D" id="3.40.50.12230">
    <property type="match status" value="1"/>
</dbReference>
<comment type="caution">
    <text evidence="6">The sequence shown here is derived from an EMBL/GenBank/DDBJ whole genome shotgun (WGS) entry which is preliminary data.</text>
</comment>
<dbReference type="Pfam" id="PF00551">
    <property type="entry name" value="Formyl_trans_N"/>
    <property type="match status" value="1"/>
</dbReference>
<organism evidence="6 7">
    <name type="scientific">Candidatus Roizmanbacteria bacterium RIFCSPHIGHO2_01_FULL_39_12c</name>
    <dbReference type="NCBI Taxonomy" id="1802031"/>
    <lineage>
        <taxon>Bacteria</taxon>
        <taxon>Candidatus Roizmaniibacteriota</taxon>
    </lineage>
</organism>